<keyword evidence="4" id="KW-1185">Reference proteome</keyword>
<evidence type="ECO:0000313" key="3">
    <source>
        <dbReference type="EMBL" id="WMV34561.1"/>
    </source>
</evidence>
<dbReference type="AlphaFoldDB" id="A0AAF0R361"/>
<evidence type="ECO:0000256" key="1">
    <source>
        <dbReference type="SAM" id="Coils"/>
    </source>
</evidence>
<feature type="compositionally biased region" description="Low complexity" evidence="2">
    <location>
        <begin position="192"/>
        <end position="205"/>
    </location>
</feature>
<dbReference type="PANTHER" id="PTHR36051:SF2">
    <property type="entry name" value="DYNAMIN"/>
    <property type="match status" value="1"/>
</dbReference>
<sequence>METGSSTSSSNSNSNGVIATTEDRRIRIENPFTLKVGQVFTGFGIGCGIGIGVGRPLNLGAIPMLNQVMTATRGATDAFSGVGRHVNNSLKKVGAKGIEAGVGCGVGFGHGFGVGLAVKRGVVERIQLYLIQATSKLMMKSGMSPGLSIGQGILPPSLQAGMKTVSEASIQNPLGIANPLEVKVPHSSSPDLTNRNTNSLSSNENDTSRANVGSSDASYISRTEKVISNFLQSPLVKGEDSTTNELSERLGSVNNLLHMVLKHQQAIDELMQENEKLREILVKDLKVSPSKLQTSYSSKSKFPNTECFECRKKQRRRQ</sequence>
<reference evidence="3" key="1">
    <citation type="submission" date="2023-08" db="EMBL/GenBank/DDBJ databases">
        <title>A de novo genome assembly of Solanum verrucosum Schlechtendal, a Mexican diploid species geographically isolated from the other diploid A-genome species in potato relatives.</title>
        <authorList>
            <person name="Hosaka K."/>
        </authorList>
    </citation>
    <scope>NUCLEOTIDE SEQUENCE</scope>
    <source>
        <tissue evidence="3">Young leaves</tissue>
    </source>
</reference>
<dbReference type="PANTHER" id="PTHR36051">
    <property type="entry name" value="DYNAMIN"/>
    <property type="match status" value="1"/>
</dbReference>
<protein>
    <submittedName>
        <fullName evidence="3">Uncharacterized protein</fullName>
    </submittedName>
</protein>
<accession>A0AAF0R361</accession>
<dbReference type="Proteomes" id="UP001234989">
    <property type="component" value="Chromosome 6"/>
</dbReference>
<dbReference type="EMBL" id="CP133617">
    <property type="protein sequence ID" value="WMV34561.1"/>
    <property type="molecule type" value="Genomic_DNA"/>
</dbReference>
<organism evidence="3 4">
    <name type="scientific">Solanum verrucosum</name>
    <dbReference type="NCBI Taxonomy" id="315347"/>
    <lineage>
        <taxon>Eukaryota</taxon>
        <taxon>Viridiplantae</taxon>
        <taxon>Streptophyta</taxon>
        <taxon>Embryophyta</taxon>
        <taxon>Tracheophyta</taxon>
        <taxon>Spermatophyta</taxon>
        <taxon>Magnoliopsida</taxon>
        <taxon>eudicotyledons</taxon>
        <taxon>Gunneridae</taxon>
        <taxon>Pentapetalae</taxon>
        <taxon>asterids</taxon>
        <taxon>lamiids</taxon>
        <taxon>Solanales</taxon>
        <taxon>Solanaceae</taxon>
        <taxon>Solanoideae</taxon>
        <taxon>Solaneae</taxon>
        <taxon>Solanum</taxon>
    </lineage>
</organism>
<name>A0AAF0R361_SOLVR</name>
<feature type="region of interest" description="Disordered" evidence="2">
    <location>
        <begin position="181"/>
        <end position="216"/>
    </location>
</feature>
<evidence type="ECO:0000313" key="4">
    <source>
        <dbReference type="Proteomes" id="UP001234989"/>
    </source>
</evidence>
<gene>
    <name evidence="3" type="ORF">MTR67_027946</name>
</gene>
<evidence type="ECO:0000256" key="2">
    <source>
        <dbReference type="SAM" id="MobiDB-lite"/>
    </source>
</evidence>
<keyword evidence="1" id="KW-0175">Coiled coil</keyword>
<feature type="coiled-coil region" evidence="1">
    <location>
        <begin position="253"/>
        <end position="280"/>
    </location>
</feature>
<proteinExistence type="predicted"/>